<dbReference type="PANTHER" id="PTHR46052:SF3">
    <property type="entry name" value="PHOSDUCIN"/>
    <property type="match status" value="1"/>
</dbReference>
<keyword evidence="12" id="KW-0844">Vision</keyword>
<keyword evidence="6" id="KW-0963">Cytoplasm</keyword>
<evidence type="ECO:0000256" key="7">
    <source>
        <dbReference type="ARBA" id="ARBA00022553"/>
    </source>
</evidence>
<evidence type="ECO:0000259" key="14">
    <source>
        <dbReference type="Pfam" id="PF02114"/>
    </source>
</evidence>
<comment type="subcellular location">
    <subcellularLocation>
        <location evidence="3">Cell projection</location>
        <location evidence="3">Cilium</location>
        <location evidence="3">Photoreceptor outer segment</location>
    </subcellularLocation>
    <subcellularLocation>
        <location evidence="4">Cytoplasm</location>
        <location evidence="4">Cytosol</location>
    </subcellularLocation>
    <subcellularLocation>
        <location evidence="1">Nucleus</location>
    </subcellularLocation>
    <subcellularLocation>
        <location evidence="2">Photoreceptor inner segment</location>
    </subcellularLocation>
</comment>
<dbReference type="AlphaFoldDB" id="A0A3Q3IS43"/>
<keyword evidence="7" id="KW-0597">Phosphoprotein</keyword>
<keyword evidence="8" id="KW-0716">Sensory transduction</keyword>
<dbReference type="InterPro" id="IPR024253">
    <property type="entry name" value="Phosducin_thioredoxin-like_dom"/>
</dbReference>
<protein>
    <recommendedName>
        <fullName evidence="13">Phosducin</fullName>
    </recommendedName>
</protein>
<dbReference type="GO" id="GO:0005634">
    <property type="term" value="C:nucleus"/>
    <property type="evidence" value="ECO:0007669"/>
    <property type="project" value="UniProtKB-SubCell"/>
</dbReference>
<dbReference type="GO" id="GO:0001750">
    <property type="term" value="C:photoreceptor outer segment"/>
    <property type="evidence" value="ECO:0007669"/>
    <property type="project" value="UniProtKB-SubCell"/>
</dbReference>
<dbReference type="STRING" id="43700.ENSMALP00000007979"/>
<dbReference type="PANTHER" id="PTHR46052">
    <property type="entry name" value="PHOSDUCIN-LIKE PROTEIN"/>
    <property type="match status" value="1"/>
</dbReference>
<dbReference type="InterPro" id="IPR001200">
    <property type="entry name" value="Phosducin"/>
</dbReference>
<dbReference type="InterPro" id="IPR023196">
    <property type="entry name" value="Phosducin_N_dom_sf"/>
</dbReference>
<evidence type="ECO:0000256" key="9">
    <source>
        <dbReference type="ARBA" id="ARBA00023069"/>
    </source>
</evidence>
<dbReference type="Pfam" id="PF02114">
    <property type="entry name" value="Phosducin"/>
    <property type="match status" value="1"/>
</dbReference>
<dbReference type="GO" id="GO:0001917">
    <property type="term" value="C:photoreceptor inner segment"/>
    <property type="evidence" value="ECO:0007669"/>
    <property type="project" value="UniProtKB-SubCell"/>
</dbReference>
<evidence type="ECO:0000256" key="6">
    <source>
        <dbReference type="ARBA" id="ARBA00022490"/>
    </source>
</evidence>
<evidence type="ECO:0000256" key="1">
    <source>
        <dbReference type="ARBA" id="ARBA00004123"/>
    </source>
</evidence>
<evidence type="ECO:0000256" key="11">
    <source>
        <dbReference type="ARBA" id="ARBA00023273"/>
    </source>
</evidence>
<reference evidence="15" key="1">
    <citation type="submission" date="2025-08" db="UniProtKB">
        <authorList>
            <consortium name="Ensembl"/>
        </authorList>
    </citation>
    <scope>IDENTIFICATION</scope>
</reference>
<sequence length="234" mass="26966">SLNKINKVSLLFVCVCTGPKGVINDWRRFKLDSVDQSVPQNKRELLRQMSSPREDDKERLNRKMKVQEYELIQDEDEHCLKRYRKQRMQEMRERLSFGPKFEVVHELESGEDFLEVIEKEHQLTLVVVHIYQHGVQGCEQLNLCLDCLASEYSTVKFCRIDVVATGAAEHFSSEVLPALLVYKAGELLGNFLAVTKHFNEEFFAADVEAFLNEYGLLPGTEFTVCANNEGEDVE</sequence>
<dbReference type="Gene3D" id="3.40.30.10">
    <property type="entry name" value="Glutaredoxin"/>
    <property type="match status" value="1"/>
</dbReference>
<feature type="domain" description="Phosducin" evidence="14">
    <location>
        <begin position="14"/>
        <end position="226"/>
    </location>
</feature>
<dbReference type="GO" id="GO:0007601">
    <property type="term" value="P:visual perception"/>
    <property type="evidence" value="ECO:0007669"/>
    <property type="project" value="UniProtKB-KW"/>
</dbReference>
<evidence type="ECO:0000256" key="2">
    <source>
        <dbReference type="ARBA" id="ARBA00004437"/>
    </source>
</evidence>
<proteinExistence type="inferred from homology"/>
<dbReference type="GO" id="GO:0008277">
    <property type="term" value="P:regulation of G protein-coupled receptor signaling pathway"/>
    <property type="evidence" value="ECO:0007669"/>
    <property type="project" value="InterPro"/>
</dbReference>
<reference evidence="15" key="2">
    <citation type="submission" date="2025-09" db="UniProtKB">
        <authorList>
            <consortium name="Ensembl"/>
        </authorList>
    </citation>
    <scope>IDENTIFICATION</scope>
</reference>
<name>A0A3Q3IS43_MONAL</name>
<evidence type="ECO:0000256" key="13">
    <source>
        <dbReference type="ARBA" id="ARBA00040013"/>
    </source>
</evidence>
<organism evidence="15 16">
    <name type="scientific">Monopterus albus</name>
    <name type="common">Swamp eel</name>
    <dbReference type="NCBI Taxonomy" id="43700"/>
    <lineage>
        <taxon>Eukaryota</taxon>
        <taxon>Metazoa</taxon>
        <taxon>Chordata</taxon>
        <taxon>Craniata</taxon>
        <taxon>Vertebrata</taxon>
        <taxon>Euteleostomi</taxon>
        <taxon>Actinopterygii</taxon>
        <taxon>Neopterygii</taxon>
        <taxon>Teleostei</taxon>
        <taxon>Neoteleostei</taxon>
        <taxon>Acanthomorphata</taxon>
        <taxon>Anabantaria</taxon>
        <taxon>Synbranchiformes</taxon>
        <taxon>Synbranchidae</taxon>
        <taxon>Monopterus</taxon>
    </lineage>
</organism>
<dbReference type="SUPFAM" id="SSF52833">
    <property type="entry name" value="Thioredoxin-like"/>
    <property type="match status" value="1"/>
</dbReference>
<dbReference type="CDD" id="cd02987">
    <property type="entry name" value="Phd_like_Phd"/>
    <property type="match status" value="1"/>
</dbReference>
<dbReference type="Proteomes" id="UP000261600">
    <property type="component" value="Unplaced"/>
</dbReference>
<evidence type="ECO:0000256" key="12">
    <source>
        <dbReference type="ARBA" id="ARBA00023305"/>
    </source>
</evidence>
<evidence type="ECO:0000256" key="8">
    <source>
        <dbReference type="ARBA" id="ARBA00022606"/>
    </source>
</evidence>
<evidence type="ECO:0000256" key="5">
    <source>
        <dbReference type="ARBA" id="ARBA00009686"/>
    </source>
</evidence>
<dbReference type="Ensembl" id="ENSMALT00000008149.1">
    <property type="protein sequence ID" value="ENSMALP00000007979.1"/>
    <property type="gene ID" value="ENSMALG00000005625.1"/>
</dbReference>
<keyword evidence="11" id="KW-0966">Cell projection</keyword>
<dbReference type="PRINTS" id="PR00677">
    <property type="entry name" value="PHOSDUCIN"/>
</dbReference>
<comment type="similarity">
    <text evidence="5">Belongs to the phosducin family.</text>
</comment>
<keyword evidence="16" id="KW-1185">Reference proteome</keyword>
<accession>A0A3Q3IS43</accession>
<keyword evidence="9" id="KW-0969">Cilium</keyword>
<dbReference type="InterPro" id="IPR051499">
    <property type="entry name" value="Phosducin-like_reg"/>
</dbReference>
<evidence type="ECO:0000256" key="10">
    <source>
        <dbReference type="ARBA" id="ARBA00023242"/>
    </source>
</evidence>
<dbReference type="InterPro" id="IPR036249">
    <property type="entry name" value="Thioredoxin-like_sf"/>
</dbReference>
<dbReference type="Gene3D" id="1.10.168.10">
    <property type="entry name" value="Phosducin, domain 2"/>
    <property type="match status" value="1"/>
</dbReference>
<evidence type="ECO:0000256" key="4">
    <source>
        <dbReference type="ARBA" id="ARBA00004514"/>
    </source>
</evidence>
<evidence type="ECO:0000313" key="16">
    <source>
        <dbReference type="Proteomes" id="UP000261600"/>
    </source>
</evidence>
<evidence type="ECO:0000313" key="15">
    <source>
        <dbReference type="Ensembl" id="ENSMALP00000007979.1"/>
    </source>
</evidence>
<keyword evidence="10" id="KW-0539">Nucleus</keyword>
<evidence type="ECO:0000256" key="3">
    <source>
        <dbReference type="ARBA" id="ARBA00004504"/>
    </source>
</evidence>
<dbReference type="GO" id="GO:0005829">
    <property type="term" value="C:cytosol"/>
    <property type="evidence" value="ECO:0007669"/>
    <property type="project" value="UniProtKB-SubCell"/>
</dbReference>